<dbReference type="NCBIfam" id="TIGR03647">
    <property type="entry name" value="Na_symport_sm"/>
    <property type="match status" value="1"/>
</dbReference>
<keyword evidence="2" id="KW-0472">Membrane</keyword>
<dbReference type="Proteomes" id="UP000198707">
    <property type="component" value="Unassembled WGS sequence"/>
</dbReference>
<feature type="compositionally biased region" description="Pro residues" evidence="1">
    <location>
        <begin position="14"/>
        <end position="25"/>
    </location>
</feature>
<dbReference type="RefSeq" id="WP_092376507.1">
    <property type="nucleotide sequence ID" value="NZ_BOPI01000017.1"/>
</dbReference>
<evidence type="ECO:0000256" key="2">
    <source>
        <dbReference type="SAM" id="Phobius"/>
    </source>
</evidence>
<reference evidence="5" key="1">
    <citation type="submission" date="2016-10" db="EMBL/GenBank/DDBJ databases">
        <authorList>
            <person name="Varghese N."/>
            <person name="Submissions S."/>
        </authorList>
    </citation>
    <scope>NUCLEOTIDE SEQUENCE [LARGE SCALE GENOMIC DNA]</scope>
    <source>
        <strain evidence="5">CGMCC 4.7038</strain>
    </source>
</reference>
<keyword evidence="5" id="KW-1185">Reference proteome</keyword>
<keyword evidence="2" id="KW-1133">Transmembrane helix</keyword>
<feature type="domain" description="Sodium symporter small subunit" evidence="3">
    <location>
        <begin position="31"/>
        <end position="108"/>
    </location>
</feature>
<evidence type="ECO:0000259" key="3">
    <source>
        <dbReference type="Pfam" id="PF13937"/>
    </source>
</evidence>
<dbReference type="OrthoDB" id="9797746at2"/>
<accession>A0A1H6UW03</accession>
<organism evidence="4 5">
    <name type="scientific">Micromonospora phaseoli</name>
    <dbReference type="NCBI Taxonomy" id="1144548"/>
    <lineage>
        <taxon>Bacteria</taxon>
        <taxon>Bacillati</taxon>
        <taxon>Actinomycetota</taxon>
        <taxon>Actinomycetes</taxon>
        <taxon>Micromonosporales</taxon>
        <taxon>Micromonosporaceae</taxon>
        <taxon>Micromonospora</taxon>
    </lineage>
</organism>
<protein>
    <submittedName>
        <fullName evidence="4">Putative solute:sodium symporter small subunit</fullName>
    </submittedName>
</protein>
<feature type="region of interest" description="Disordered" evidence="1">
    <location>
        <begin position="1"/>
        <end position="29"/>
    </location>
</feature>
<dbReference type="InterPro" id="IPR019886">
    <property type="entry name" value="Na_symporter_ssu"/>
</dbReference>
<dbReference type="AlphaFoldDB" id="A0A1H6UW03"/>
<proteinExistence type="predicted"/>
<dbReference type="STRING" id="1144548.SAMN05443287_102355"/>
<dbReference type="EMBL" id="FNYV01000002">
    <property type="protein sequence ID" value="SEI94814.1"/>
    <property type="molecule type" value="Genomic_DNA"/>
</dbReference>
<evidence type="ECO:0000313" key="5">
    <source>
        <dbReference type="Proteomes" id="UP000198707"/>
    </source>
</evidence>
<gene>
    <name evidence="4" type="ORF">SAMN05443287_102355</name>
</gene>
<feature type="compositionally biased region" description="Basic and acidic residues" evidence="1">
    <location>
        <begin position="1"/>
        <end position="12"/>
    </location>
</feature>
<evidence type="ECO:0000313" key="4">
    <source>
        <dbReference type="EMBL" id="SEI94814.1"/>
    </source>
</evidence>
<sequence length="117" mass="13200">MTEVTPDKETRGGEPPPASPPPASPPDNGWRKEYWSRNLRLMVILLAIWFIVSFGFGILLVEPLNEIVIAGFPLGFWFAQQGSIYVFVILILVYAKMMDRLDSQFGVDEQENQEAGK</sequence>
<feature type="transmembrane region" description="Helical" evidence="2">
    <location>
        <begin position="41"/>
        <end position="61"/>
    </location>
</feature>
<keyword evidence="2" id="KW-0812">Transmembrane</keyword>
<dbReference type="Pfam" id="PF13937">
    <property type="entry name" value="DUF4212"/>
    <property type="match status" value="1"/>
</dbReference>
<name>A0A1H6UW03_9ACTN</name>
<feature type="transmembrane region" description="Helical" evidence="2">
    <location>
        <begin position="67"/>
        <end position="95"/>
    </location>
</feature>
<evidence type="ECO:0000256" key="1">
    <source>
        <dbReference type="SAM" id="MobiDB-lite"/>
    </source>
</evidence>